<accession>A0A4C1U6W8</accession>
<keyword evidence="2" id="KW-1185">Reference proteome</keyword>
<reference evidence="1 2" key="1">
    <citation type="journal article" date="2019" name="Commun. Biol.">
        <title>The bagworm genome reveals a unique fibroin gene that provides high tensile strength.</title>
        <authorList>
            <person name="Kono N."/>
            <person name="Nakamura H."/>
            <person name="Ohtoshi R."/>
            <person name="Tomita M."/>
            <person name="Numata K."/>
            <person name="Arakawa K."/>
        </authorList>
    </citation>
    <scope>NUCLEOTIDE SEQUENCE [LARGE SCALE GENOMIC DNA]</scope>
</reference>
<protein>
    <submittedName>
        <fullName evidence="1">Uncharacterized protein</fullName>
    </submittedName>
</protein>
<sequence length="98" mass="11038">MKHLYELWAGVKPRRLEIQETLGFGLRRLRLGLCKGVGVPFVQRKFAKRALSGVQHVFIALYTHVHAWTWFAVTKITLVDSGDDEAGSSASRPALNFD</sequence>
<gene>
    <name evidence="1" type="ORF">EVAR_94162_1</name>
</gene>
<dbReference type="EMBL" id="BGZK01000136">
    <property type="protein sequence ID" value="GBP22122.1"/>
    <property type="molecule type" value="Genomic_DNA"/>
</dbReference>
<evidence type="ECO:0000313" key="1">
    <source>
        <dbReference type="EMBL" id="GBP22122.1"/>
    </source>
</evidence>
<organism evidence="1 2">
    <name type="scientific">Eumeta variegata</name>
    <name type="common">Bagworm moth</name>
    <name type="synonym">Eumeta japonica</name>
    <dbReference type="NCBI Taxonomy" id="151549"/>
    <lineage>
        <taxon>Eukaryota</taxon>
        <taxon>Metazoa</taxon>
        <taxon>Ecdysozoa</taxon>
        <taxon>Arthropoda</taxon>
        <taxon>Hexapoda</taxon>
        <taxon>Insecta</taxon>
        <taxon>Pterygota</taxon>
        <taxon>Neoptera</taxon>
        <taxon>Endopterygota</taxon>
        <taxon>Lepidoptera</taxon>
        <taxon>Glossata</taxon>
        <taxon>Ditrysia</taxon>
        <taxon>Tineoidea</taxon>
        <taxon>Psychidae</taxon>
        <taxon>Oiketicinae</taxon>
        <taxon>Eumeta</taxon>
    </lineage>
</organism>
<dbReference type="AlphaFoldDB" id="A0A4C1U6W8"/>
<proteinExistence type="predicted"/>
<evidence type="ECO:0000313" key="2">
    <source>
        <dbReference type="Proteomes" id="UP000299102"/>
    </source>
</evidence>
<dbReference type="Proteomes" id="UP000299102">
    <property type="component" value="Unassembled WGS sequence"/>
</dbReference>
<comment type="caution">
    <text evidence="1">The sequence shown here is derived from an EMBL/GenBank/DDBJ whole genome shotgun (WGS) entry which is preliminary data.</text>
</comment>
<name>A0A4C1U6W8_EUMVA</name>